<dbReference type="Pfam" id="PF13419">
    <property type="entry name" value="HAD_2"/>
    <property type="match status" value="1"/>
</dbReference>
<dbReference type="SUPFAM" id="SSF56784">
    <property type="entry name" value="HAD-like"/>
    <property type="match status" value="1"/>
</dbReference>
<dbReference type="Gene3D" id="3.40.50.1000">
    <property type="entry name" value="HAD superfamily/HAD-like"/>
    <property type="match status" value="1"/>
</dbReference>
<dbReference type="NCBIfam" id="TIGR01509">
    <property type="entry name" value="HAD-SF-IA-v3"/>
    <property type="match status" value="1"/>
</dbReference>
<proteinExistence type="predicted"/>
<dbReference type="Proteomes" id="UP000305881">
    <property type="component" value="Chromosome"/>
</dbReference>
<dbReference type="PRINTS" id="PR00413">
    <property type="entry name" value="HADHALOGNASE"/>
</dbReference>
<dbReference type="PANTHER" id="PTHR18901:SF38">
    <property type="entry name" value="PSEUDOURIDINE-5'-PHOSPHATASE"/>
    <property type="match status" value="1"/>
</dbReference>
<gene>
    <name evidence="1" type="ORF">EQU24_09065</name>
</gene>
<evidence type="ECO:0000313" key="2">
    <source>
        <dbReference type="Proteomes" id="UP000305881"/>
    </source>
</evidence>
<dbReference type="SFLD" id="SFLDS00003">
    <property type="entry name" value="Haloacid_Dehalogenase"/>
    <property type="match status" value="1"/>
</dbReference>
<sequence length="232" mass="25425">MVNGEADAVRQALRAVEGVIFDLDGLVLDTESTYFMAWRQAAEHMGYQLPSAFCLSLSGLHYRDVEMRLLEFCGNAFDLQEFNRLSGVCWYRIVEKQGIGIKKGFLTLLRLLQDSGIPYGLATNSRLNNALECLDFAGLGNVFETIVARDHVELGKPAPDIFLNAAERLSIPISRCLALEDSTAGVMAASASGAFTVYIPSVLPADLYTSELSHLQCRDLGEVAALWAARDL</sequence>
<dbReference type="STRING" id="675511.GCA_000341735_01216"/>
<dbReference type="OrthoDB" id="9800058at2"/>
<dbReference type="AlphaFoldDB" id="A0A4P9URR6"/>
<evidence type="ECO:0000313" key="1">
    <source>
        <dbReference type="EMBL" id="QCW82376.1"/>
    </source>
</evidence>
<dbReference type="KEGG" id="mbur:EQU24_09065"/>
<accession>A0A4P9URR6</accession>
<name>A0A4P9URR6_METBY</name>
<dbReference type="Gene3D" id="1.10.150.240">
    <property type="entry name" value="Putative phosphatase, domain 2"/>
    <property type="match status" value="1"/>
</dbReference>
<dbReference type="InterPro" id="IPR036412">
    <property type="entry name" value="HAD-like_sf"/>
</dbReference>
<keyword evidence="2" id="KW-1185">Reference proteome</keyword>
<protein>
    <submittedName>
        <fullName evidence="1">HAD family phosphatase</fullName>
    </submittedName>
</protein>
<dbReference type="RefSeq" id="WP_017839799.1">
    <property type="nucleotide sequence ID" value="NZ_CP035467.1"/>
</dbReference>
<dbReference type="InterPro" id="IPR023214">
    <property type="entry name" value="HAD_sf"/>
</dbReference>
<dbReference type="InterPro" id="IPR041492">
    <property type="entry name" value="HAD_2"/>
</dbReference>
<reference evidence="2" key="1">
    <citation type="journal article" date="2019" name="J. Bacteriol.">
        <title>A Mutagenic Screen Identifies a TonB-Dependent Receptor Required for the Lanthanide Metal Switch in the Type I Methanotroph 'Methylotuvimicrobium buryatense' 5GB1C.</title>
        <authorList>
            <person name="Groom J.D."/>
            <person name="Ford S.M."/>
            <person name="Pesesky M.W."/>
            <person name="Lidstrom M.E."/>
        </authorList>
    </citation>
    <scope>NUCLEOTIDE SEQUENCE [LARGE SCALE GENOMIC DNA]</scope>
    <source>
        <strain evidence="2">5GB1C</strain>
    </source>
</reference>
<dbReference type="PANTHER" id="PTHR18901">
    <property type="entry name" value="2-DEOXYGLUCOSE-6-PHOSPHATE PHOSPHATASE 2"/>
    <property type="match status" value="1"/>
</dbReference>
<organism evidence="1 2">
    <name type="scientific">Methylotuvimicrobium buryatense</name>
    <name type="common">Methylomicrobium buryatense</name>
    <dbReference type="NCBI Taxonomy" id="95641"/>
    <lineage>
        <taxon>Bacteria</taxon>
        <taxon>Pseudomonadati</taxon>
        <taxon>Pseudomonadota</taxon>
        <taxon>Gammaproteobacteria</taxon>
        <taxon>Methylococcales</taxon>
        <taxon>Methylococcaceae</taxon>
        <taxon>Methylotuvimicrobium</taxon>
    </lineage>
</organism>
<dbReference type="InterPro" id="IPR023198">
    <property type="entry name" value="PGP-like_dom2"/>
</dbReference>
<dbReference type="CDD" id="cd07505">
    <property type="entry name" value="HAD_BPGM-like"/>
    <property type="match status" value="1"/>
</dbReference>
<dbReference type="InterPro" id="IPR006439">
    <property type="entry name" value="HAD-SF_hydro_IA"/>
</dbReference>
<dbReference type="EMBL" id="CP035467">
    <property type="protein sequence ID" value="QCW82376.1"/>
    <property type="molecule type" value="Genomic_DNA"/>
</dbReference>
<dbReference type="SFLD" id="SFLDG01129">
    <property type="entry name" value="C1.5:_HAD__Beta-PGM__Phosphata"/>
    <property type="match status" value="1"/>
</dbReference>